<accession>A0A5B8Y1V5</accession>
<dbReference type="Pfam" id="PF00116">
    <property type="entry name" value="COX2"/>
    <property type="match status" value="1"/>
</dbReference>
<dbReference type="GO" id="GO:0030313">
    <property type="term" value="C:cell envelope"/>
    <property type="evidence" value="ECO:0007669"/>
    <property type="project" value="UniProtKB-SubCell"/>
</dbReference>
<accession>A0A4Y6PP95</accession>
<protein>
    <submittedName>
        <fullName evidence="6">Cytochrome C oxidase subunit II</fullName>
    </submittedName>
</protein>
<dbReference type="InterPro" id="IPR008972">
    <property type="entry name" value="Cupredoxin"/>
</dbReference>
<keyword evidence="3" id="KW-0186">Copper</keyword>
<organism evidence="6 7">
    <name type="scientific">Persicimonas caeni</name>
    <dbReference type="NCBI Taxonomy" id="2292766"/>
    <lineage>
        <taxon>Bacteria</taxon>
        <taxon>Deltaproteobacteria</taxon>
        <taxon>Bradymonadales</taxon>
        <taxon>Bradymonadaceae</taxon>
        <taxon>Persicimonas</taxon>
    </lineage>
</organism>
<sequence length="176" mass="19883">MTIHSPPKDWFKWPHGHERLWIGLALVWCLIMFAMMPYWHFNGKQNSTGESYAVEPDAFVERVEQFTAANKVGEDPASGIPIVEPPPGGDAYLLGRMWSWTPTLKLRQGETYRLHISSADLQHGFSLQPMNMNFQVLPGYDHVLTLTPTTTGEFTIVCNEFCGIGHHAMIGKIIVE</sequence>
<evidence type="ECO:0000313" key="6">
    <source>
        <dbReference type="EMBL" id="QDG50166.1"/>
    </source>
</evidence>
<keyword evidence="2" id="KW-0479">Metal-binding</keyword>
<evidence type="ECO:0000256" key="3">
    <source>
        <dbReference type="ARBA" id="ARBA00023008"/>
    </source>
</evidence>
<evidence type="ECO:0000256" key="1">
    <source>
        <dbReference type="ARBA" id="ARBA00004196"/>
    </source>
</evidence>
<feature type="domain" description="Cytochrome oxidase subunit II copper A binding" evidence="5">
    <location>
        <begin position="86"/>
        <end position="176"/>
    </location>
</feature>
<comment type="subcellular location">
    <subcellularLocation>
        <location evidence="1">Cell envelope</location>
    </subcellularLocation>
</comment>
<name>A0A4Y6PP95_PERCE</name>
<dbReference type="Gene3D" id="2.60.40.420">
    <property type="entry name" value="Cupredoxins - blue copper proteins"/>
    <property type="match status" value="1"/>
</dbReference>
<dbReference type="CDD" id="cd13917">
    <property type="entry name" value="CuRO_HCO_II_like_4"/>
    <property type="match status" value="1"/>
</dbReference>
<dbReference type="SUPFAM" id="SSF49503">
    <property type="entry name" value="Cupredoxins"/>
    <property type="match status" value="1"/>
</dbReference>
<dbReference type="GO" id="GO:0004129">
    <property type="term" value="F:cytochrome-c oxidase activity"/>
    <property type="evidence" value="ECO:0007669"/>
    <property type="project" value="InterPro"/>
</dbReference>
<keyword evidence="4" id="KW-0472">Membrane</keyword>
<dbReference type="PANTHER" id="PTHR42838:SF2">
    <property type="entry name" value="NITROUS-OXIDE REDUCTASE"/>
    <property type="match status" value="1"/>
</dbReference>
<dbReference type="AlphaFoldDB" id="A0A4Y6PP95"/>
<dbReference type="PANTHER" id="PTHR42838">
    <property type="entry name" value="CYTOCHROME C OXIDASE SUBUNIT II"/>
    <property type="match status" value="1"/>
</dbReference>
<reference evidence="6 7" key="1">
    <citation type="submission" date="2019-06" db="EMBL/GenBank/DDBJ databases">
        <title>Persicimonas caeni gen. nov., sp. nov., a predatory bacterium isolated from solar saltern.</title>
        <authorList>
            <person name="Wang S."/>
        </authorList>
    </citation>
    <scope>NUCLEOTIDE SEQUENCE [LARGE SCALE GENOMIC DNA]</scope>
    <source>
        <strain evidence="6 7">YN101</strain>
    </source>
</reference>
<evidence type="ECO:0000256" key="2">
    <source>
        <dbReference type="ARBA" id="ARBA00022723"/>
    </source>
</evidence>
<dbReference type="OrthoDB" id="9781261at2"/>
<dbReference type="InterPro" id="IPR002429">
    <property type="entry name" value="CcO_II-like_C"/>
</dbReference>
<dbReference type="EMBL" id="CP041186">
    <property type="protein sequence ID" value="QDG50166.1"/>
    <property type="molecule type" value="Genomic_DNA"/>
</dbReference>
<proteinExistence type="predicted"/>
<dbReference type="Proteomes" id="UP000315995">
    <property type="component" value="Chromosome"/>
</dbReference>
<keyword evidence="7" id="KW-1185">Reference proteome</keyword>
<dbReference type="InterPro" id="IPR051403">
    <property type="entry name" value="NosZ/Cyto_c_oxidase_sub2"/>
</dbReference>
<evidence type="ECO:0000259" key="5">
    <source>
        <dbReference type="PROSITE" id="PS50857"/>
    </source>
</evidence>
<dbReference type="GO" id="GO:0005507">
    <property type="term" value="F:copper ion binding"/>
    <property type="evidence" value="ECO:0007669"/>
    <property type="project" value="InterPro"/>
</dbReference>
<dbReference type="RefSeq" id="WP_141196662.1">
    <property type="nucleotide sequence ID" value="NZ_CP041186.1"/>
</dbReference>
<evidence type="ECO:0000313" key="7">
    <source>
        <dbReference type="Proteomes" id="UP000315995"/>
    </source>
</evidence>
<feature type="transmembrane region" description="Helical" evidence="4">
    <location>
        <begin position="20"/>
        <end position="39"/>
    </location>
</feature>
<keyword evidence="4" id="KW-1133">Transmembrane helix</keyword>
<gene>
    <name evidence="6" type="ORF">FIV42_05305</name>
</gene>
<keyword evidence="4" id="KW-0812">Transmembrane</keyword>
<dbReference type="GO" id="GO:0016020">
    <property type="term" value="C:membrane"/>
    <property type="evidence" value="ECO:0007669"/>
    <property type="project" value="InterPro"/>
</dbReference>
<evidence type="ECO:0000256" key="4">
    <source>
        <dbReference type="SAM" id="Phobius"/>
    </source>
</evidence>
<dbReference type="PROSITE" id="PS50857">
    <property type="entry name" value="COX2_CUA"/>
    <property type="match status" value="1"/>
</dbReference>